<reference evidence="1" key="1">
    <citation type="submission" date="2015-12" db="EMBL/GenBank/DDBJ databases">
        <title>De novo transcriptome assembly of four potential Pierce s Disease insect vectors from Arizona vineyards.</title>
        <authorList>
            <person name="Tassone E.E."/>
        </authorList>
    </citation>
    <scope>NUCLEOTIDE SEQUENCE</scope>
</reference>
<dbReference type="SUPFAM" id="SSF52743">
    <property type="entry name" value="Subtilisin-like"/>
    <property type="match status" value="1"/>
</dbReference>
<organism evidence="1">
    <name type="scientific">Clastoptera arizonana</name>
    <name type="common">Arizona spittle bug</name>
    <dbReference type="NCBI Taxonomy" id="38151"/>
    <lineage>
        <taxon>Eukaryota</taxon>
        <taxon>Metazoa</taxon>
        <taxon>Ecdysozoa</taxon>
        <taxon>Arthropoda</taxon>
        <taxon>Hexapoda</taxon>
        <taxon>Insecta</taxon>
        <taxon>Pterygota</taxon>
        <taxon>Neoptera</taxon>
        <taxon>Paraneoptera</taxon>
        <taxon>Hemiptera</taxon>
        <taxon>Auchenorrhyncha</taxon>
        <taxon>Cercopoidea</taxon>
        <taxon>Clastopteridae</taxon>
        <taxon>Clastoptera</taxon>
    </lineage>
</organism>
<dbReference type="GO" id="GO:0006508">
    <property type="term" value="P:proteolysis"/>
    <property type="evidence" value="ECO:0007669"/>
    <property type="project" value="InterPro"/>
</dbReference>
<evidence type="ECO:0008006" key="2">
    <source>
        <dbReference type="Google" id="ProtNLM"/>
    </source>
</evidence>
<dbReference type="InterPro" id="IPR036852">
    <property type="entry name" value="Peptidase_S8/S53_dom_sf"/>
</dbReference>
<gene>
    <name evidence="1" type="ORF">g.8942</name>
</gene>
<dbReference type="AlphaFoldDB" id="A0A1B6E6S6"/>
<evidence type="ECO:0000313" key="1">
    <source>
        <dbReference type="EMBL" id="JAS33633.1"/>
    </source>
</evidence>
<accession>A0A1B6E6S6</accession>
<proteinExistence type="predicted"/>
<protein>
    <recommendedName>
        <fullName evidence="2">Peptidase S8/S53 domain-containing protein</fullName>
    </recommendedName>
</protein>
<sequence length="273" mass="30433">MADISCDYPYSALLPKKETGVTSFLNKYPHFDGRGITIAIFDSGVDPGAEGLQVTSEGKPKIIERFDCSGAGDVDTSTVVEAVNGEIVGLTGRNLKIPSSWKNPSGKFHIGIKNAFELYPKKLQERIKKLRKEKLWDPGHKAALSESTRKLNNITKNLDLNKAASPSREEFLIKDEAQAQVDILTSVEKKFNDVGPIYDCILYHDGDMWRACLNVSETGDLELCHVLGEYSKVREYAPLTTEDSINYSINVHEDGNILEIVSLACKYHDFNQF</sequence>
<dbReference type="Gene3D" id="2.20.25.690">
    <property type="match status" value="2"/>
</dbReference>
<name>A0A1B6E6S6_9HEMI</name>
<dbReference type="EMBL" id="GEDC01003665">
    <property type="protein sequence ID" value="JAS33633.1"/>
    <property type="molecule type" value="Transcribed_RNA"/>
</dbReference>
<dbReference type="GO" id="GO:0004252">
    <property type="term" value="F:serine-type endopeptidase activity"/>
    <property type="evidence" value="ECO:0007669"/>
    <property type="project" value="InterPro"/>
</dbReference>